<dbReference type="InterPro" id="IPR010268">
    <property type="entry name" value="PaREP1"/>
</dbReference>
<organism evidence="1 2">
    <name type="scientific">Acidianus hospitalis (strain W1)</name>
    <dbReference type="NCBI Taxonomy" id="933801"/>
    <lineage>
        <taxon>Archaea</taxon>
        <taxon>Thermoproteota</taxon>
        <taxon>Thermoprotei</taxon>
        <taxon>Sulfolobales</taxon>
        <taxon>Sulfolobaceae</taxon>
        <taxon>Acidianus</taxon>
    </lineage>
</organism>
<dbReference type="AlphaFoldDB" id="F4B619"/>
<dbReference type="EMBL" id="CP002535">
    <property type="protein sequence ID" value="AEE94517.1"/>
    <property type="molecule type" value="Genomic_DNA"/>
</dbReference>
<dbReference type="KEGG" id="aho:Ahos_1639"/>
<reference evidence="1 2" key="1">
    <citation type="journal article" date="2011" name="Extremophiles">
        <title>Genomic analysis of Acidianus hospitalis W1 a host for studying crenarchaeal virus and plasmid life cycles.</title>
        <authorList>
            <person name="You X.Y."/>
            <person name="Liu C."/>
            <person name="Wang S.Y."/>
            <person name="Jiang C.Y."/>
            <person name="Shah S.A."/>
            <person name="Prangishvili D."/>
            <person name="She Q."/>
            <person name="Liu S.J."/>
            <person name="Garrett R.A."/>
        </authorList>
    </citation>
    <scope>NUCLEOTIDE SEQUENCE [LARGE SCALE GENOMIC DNA]</scope>
    <source>
        <strain evidence="1 2">W1</strain>
    </source>
</reference>
<proteinExistence type="predicted"/>
<dbReference type="HOGENOM" id="CLU_118419_1_0_2"/>
<keyword evidence="2" id="KW-1185">Reference proteome</keyword>
<reference key="2">
    <citation type="journal article" date="2011" name="Extremophiles">
        <title>Genomic analyses of Acidianus hospitalis W1 a host for studying crenarchaeal virus and plasmid life cycles.</title>
        <authorList>
            <person name="You X.Y."/>
            <person name="Liu C."/>
            <person name="Wang S.Y."/>
            <person name="Jiang C.Y."/>
            <person name="Shah S.A."/>
            <person name="Prangishvili D."/>
            <person name="Liu S.J."/>
            <person name="Garrett R.A."/>
        </authorList>
    </citation>
    <scope>NUCLEOTIDE SEQUENCE</scope>
    <source>
        <strain>W1</strain>
    </source>
</reference>
<accession>F4B619</accession>
<evidence type="ECO:0000313" key="1">
    <source>
        <dbReference type="EMBL" id="AEE94517.1"/>
    </source>
</evidence>
<dbReference type="Pfam" id="PF05942">
    <property type="entry name" value="PaREP1"/>
    <property type="match status" value="1"/>
</dbReference>
<dbReference type="eggNOG" id="arCOG03708">
    <property type="taxonomic scope" value="Archaea"/>
</dbReference>
<sequence>MLNAVKYSLYVLLYMQELPKPWFNLEAYKKIRLEEAKFEVEIAEKFLQEGLIRNAAGKVFQAWKSLLAALLTDKRDVLVKKYPKKKSLGRRKIEFADWIIAIVPTSYLEELSLILGKEINLLTEKALFIHEYQYNGPDKEAILSPFRSDEIAAENIKILIDEIKSILQKVQK</sequence>
<evidence type="ECO:0000313" key="2">
    <source>
        <dbReference type="Proteomes" id="UP000008458"/>
    </source>
</evidence>
<name>F4B619_ACIHW</name>
<protein>
    <submittedName>
        <fullName evidence="1">PaREP1 domain-containing protein</fullName>
    </submittedName>
</protein>
<dbReference type="Proteomes" id="UP000008458">
    <property type="component" value="Chromosome"/>
</dbReference>
<gene>
    <name evidence="1" type="ordered locus">Ahos_1639</name>
</gene>